<dbReference type="CDD" id="cd01040">
    <property type="entry name" value="Mb-like"/>
    <property type="match status" value="1"/>
</dbReference>
<dbReference type="GO" id="GO:0020037">
    <property type="term" value="F:heme binding"/>
    <property type="evidence" value="ECO:0007669"/>
    <property type="project" value="InterPro"/>
</dbReference>
<dbReference type="Proteomes" id="UP000236544">
    <property type="component" value="Unassembled WGS sequence"/>
</dbReference>
<protein>
    <submittedName>
        <fullName evidence="3">LAQU0S23e00122g1_1</fullName>
    </submittedName>
</protein>
<dbReference type="GO" id="GO:0046210">
    <property type="term" value="P:nitric oxide catabolic process"/>
    <property type="evidence" value="ECO:0007669"/>
    <property type="project" value="TreeGrafter"/>
</dbReference>
<proteinExistence type="predicted"/>
<dbReference type="InterPro" id="IPR009050">
    <property type="entry name" value="Globin-like_sf"/>
</dbReference>
<sequence>MVLKECKGQLLEKSHQGSPAVAFENTYVREPLTHSLTKTISMLKMMNVRQQPHIGPRSTGFSGEHGPELMGRLEETPESTPSSAVFSKSFYEAYSDLDSSRTSVVSDGEEPITRVSSGSSLESSIAHGTRYKLTMKLSPRDIMLVRESWSIMLDDECPPEKLKSFVTKLAAGRVLTTAETGASRSRRAGHQVGRTPLASIDQEQSIERAGPRARIATNIKSSNSLFGAQFLENIIALAPQLETLFPTIKHVAVGVTGVLTIAVNNLEDLSVMDAYLTSLGKRHARILNVTADQFEFAGAAFLQTVQERFGVACTVELEETWRRLYSFLANSLLQFGIDPTIELQTRDNEVVLMAPPELTGRVPTKKIEAATSAATRLQQKSLLDPVAMSREQRASGVPSMMPVGTSVPPRSVKRNAQPGFSKGRKNGEKDCVIM</sequence>
<dbReference type="InterPro" id="IPR044399">
    <property type="entry name" value="Mb-like_M"/>
</dbReference>
<dbReference type="Pfam" id="PF00042">
    <property type="entry name" value="Globin"/>
    <property type="match status" value="1"/>
</dbReference>
<dbReference type="InterPro" id="IPR000971">
    <property type="entry name" value="Globin"/>
</dbReference>
<dbReference type="InterPro" id="IPR012292">
    <property type="entry name" value="Globin/Proto"/>
</dbReference>
<feature type="compositionally biased region" description="Basic and acidic residues" evidence="1">
    <location>
        <begin position="425"/>
        <end position="434"/>
    </location>
</feature>
<dbReference type="PROSITE" id="PS01033">
    <property type="entry name" value="GLOBIN"/>
    <property type="match status" value="1"/>
</dbReference>
<feature type="region of interest" description="Disordered" evidence="1">
    <location>
        <begin position="393"/>
        <end position="434"/>
    </location>
</feature>
<feature type="domain" description="Globin" evidence="2">
    <location>
        <begin position="209"/>
        <end position="337"/>
    </location>
</feature>
<evidence type="ECO:0000313" key="4">
    <source>
        <dbReference type="Proteomes" id="UP000236544"/>
    </source>
</evidence>
<dbReference type="GO" id="GO:0071949">
    <property type="term" value="F:FAD binding"/>
    <property type="evidence" value="ECO:0007669"/>
    <property type="project" value="TreeGrafter"/>
</dbReference>
<gene>
    <name evidence="3" type="ORF">LAQU0_S23e00122g</name>
</gene>
<reference evidence="4" key="1">
    <citation type="submission" date="2015-10" db="EMBL/GenBank/DDBJ databases">
        <authorList>
            <person name="Devillers H."/>
        </authorList>
    </citation>
    <scope>NUCLEOTIDE SEQUENCE [LARGE SCALE GENOMIC DNA]</scope>
</reference>
<dbReference type="OrthoDB" id="436496at2759"/>
<dbReference type="GO" id="GO:0019825">
    <property type="term" value="F:oxygen binding"/>
    <property type="evidence" value="ECO:0007669"/>
    <property type="project" value="InterPro"/>
</dbReference>
<dbReference type="PANTHER" id="PTHR43396:SF6">
    <property type="entry name" value="ABL201WP"/>
    <property type="match status" value="1"/>
</dbReference>
<dbReference type="AlphaFoldDB" id="A0A0P1L3L5"/>
<keyword evidence="4" id="KW-1185">Reference proteome</keyword>
<organism evidence="3 4">
    <name type="scientific">Lachancea quebecensis</name>
    <dbReference type="NCBI Taxonomy" id="1654605"/>
    <lineage>
        <taxon>Eukaryota</taxon>
        <taxon>Fungi</taxon>
        <taxon>Dikarya</taxon>
        <taxon>Ascomycota</taxon>
        <taxon>Saccharomycotina</taxon>
        <taxon>Saccharomycetes</taxon>
        <taxon>Saccharomycetales</taxon>
        <taxon>Saccharomycetaceae</taxon>
        <taxon>Lachancea</taxon>
    </lineage>
</organism>
<dbReference type="GO" id="GO:0008941">
    <property type="term" value="F:nitric oxide dioxygenase NAD(P)H activity"/>
    <property type="evidence" value="ECO:0007669"/>
    <property type="project" value="TreeGrafter"/>
</dbReference>
<evidence type="ECO:0000259" key="2">
    <source>
        <dbReference type="PROSITE" id="PS01033"/>
    </source>
</evidence>
<dbReference type="Gene3D" id="1.10.490.10">
    <property type="entry name" value="Globins"/>
    <property type="match status" value="1"/>
</dbReference>
<dbReference type="EMBL" id="LN890549">
    <property type="protein sequence ID" value="CUS24970.1"/>
    <property type="molecule type" value="Genomic_DNA"/>
</dbReference>
<dbReference type="GO" id="GO:0071500">
    <property type="term" value="P:cellular response to nitrosative stress"/>
    <property type="evidence" value="ECO:0007669"/>
    <property type="project" value="TreeGrafter"/>
</dbReference>
<evidence type="ECO:0000256" key="1">
    <source>
        <dbReference type="SAM" id="MobiDB-lite"/>
    </source>
</evidence>
<name>A0A0P1L3L5_9SACH</name>
<accession>A0A0P1L3L5</accession>
<dbReference type="PANTHER" id="PTHR43396">
    <property type="entry name" value="FLAVOHEMOPROTEIN"/>
    <property type="match status" value="1"/>
</dbReference>
<dbReference type="SUPFAM" id="SSF46458">
    <property type="entry name" value="Globin-like"/>
    <property type="match status" value="1"/>
</dbReference>
<evidence type="ECO:0000313" key="3">
    <source>
        <dbReference type="EMBL" id="CUS24970.1"/>
    </source>
</evidence>